<dbReference type="Pfam" id="PF01757">
    <property type="entry name" value="Acyl_transf_3"/>
    <property type="match status" value="1"/>
</dbReference>
<feature type="transmembrane region" description="Helical" evidence="1">
    <location>
        <begin position="69"/>
        <end position="88"/>
    </location>
</feature>
<dbReference type="STRING" id="1121485.GCA_000426485_00540"/>
<dbReference type="Proteomes" id="UP000297861">
    <property type="component" value="Unassembled WGS sequence"/>
</dbReference>
<feature type="transmembrane region" description="Helical" evidence="1">
    <location>
        <begin position="30"/>
        <end position="48"/>
    </location>
</feature>
<keyword evidence="1" id="KW-0812">Transmembrane</keyword>
<dbReference type="GO" id="GO:0016747">
    <property type="term" value="F:acyltransferase activity, transferring groups other than amino-acyl groups"/>
    <property type="evidence" value="ECO:0007669"/>
    <property type="project" value="InterPro"/>
</dbReference>
<dbReference type="GO" id="GO:0016020">
    <property type="term" value="C:membrane"/>
    <property type="evidence" value="ECO:0007669"/>
    <property type="project" value="TreeGrafter"/>
</dbReference>
<dbReference type="PANTHER" id="PTHR23028">
    <property type="entry name" value="ACETYLTRANSFERASE"/>
    <property type="match status" value="1"/>
</dbReference>
<proteinExistence type="predicted"/>
<dbReference type="EMBL" id="SOML01000006">
    <property type="protein sequence ID" value="TFD96113.1"/>
    <property type="molecule type" value="Genomic_DNA"/>
</dbReference>
<dbReference type="RefSeq" id="WP_134436474.1">
    <property type="nucleotide sequence ID" value="NZ_SOML01000006.1"/>
</dbReference>
<keyword evidence="3" id="KW-0808">Transferase</keyword>
<feature type="transmembrane region" description="Helical" evidence="1">
    <location>
        <begin position="108"/>
        <end position="125"/>
    </location>
</feature>
<feature type="domain" description="Acyltransferase 3" evidence="2">
    <location>
        <begin position="3"/>
        <end position="344"/>
    </location>
</feature>
<sequence>MGIIRFLLAIAVVFAHTGHEQYMQMVGGKLAVELFYIFSGFYMALILTEKYVGLKMYKVFITNRMLKLYPIYWVVALLVIFFSLYIAFDTNWRFWGVLQSYKLYWSKISVFSFLFLVISNIIVFFQDWIMFMGVNLTSGNLFFTDNFVETSPRLHSFLLVPQAWTIGLELTFYLIVPFFARKNTRWLILIGTASVACKVLLAVTGYNNDPWTYRFFFSELHLFILGMIAYRVYNRIKHKSFSLRKLQAVLCLDILLILFCVFLRTYLGDFTDYIYLIVFACSVPFLFALCKQSKLDSKIGELSYPIYISHGLVILLLNYIFKLQSAYEGWGVAIATIALSFLLNHLILYPIDRYRQKRVKKS</sequence>
<feature type="transmembrane region" description="Helical" evidence="1">
    <location>
        <begin position="245"/>
        <end position="267"/>
    </location>
</feature>
<dbReference type="OrthoDB" id="290051at2"/>
<comment type="caution">
    <text evidence="3">The sequence shown here is derived from an EMBL/GenBank/DDBJ whole genome shotgun (WGS) entry which is preliminary data.</text>
</comment>
<gene>
    <name evidence="3" type="ORF">E2605_11005</name>
</gene>
<keyword evidence="1" id="KW-1133">Transmembrane helix</keyword>
<protein>
    <submittedName>
        <fullName evidence="3">Acyltransferase</fullName>
    </submittedName>
</protein>
<feature type="transmembrane region" description="Helical" evidence="1">
    <location>
        <begin position="186"/>
        <end position="206"/>
    </location>
</feature>
<keyword evidence="4" id="KW-1185">Reference proteome</keyword>
<feature type="transmembrane region" description="Helical" evidence="1">
    <location>
        <begin position="273"/>
        <end position="290"/>
    </location>
</feature>
<reference evidence="3 4" key="1">
    <citation type="submission" date="2019-03" db="EMBL/GenBank/DDBJ databases">
        <title>San Antonio Military Medical Center submission to MRSN (WRAIR), pending publication.</title>
        <authorList>
            <person name="Blyth D.M."/>
            <person name="Mccarthy S.L."/>
            <person name="Schall S.E."/>
            <person name="Stam J.A."/>
            <person name="Ong A.C."/>
            <person name="Mcgann P.T."/>
        </authorList>
    </citation>
    <scope>NUCLEOTIDE SEQUENCE [LARGE SCALE GENOMIC DNA]</scope>
    <source>
        <strain evidence="3 4">MRSN571793</strain>
    </source>
</reference>
<accession>A0A4Y8L0M1</accession>
<organism evidence="3 4">
    <name type="scientific">Dysgonomonas capnocytophagoides</name>
    <dbReference type="NCBI Taxonomy" id="45254"/>
    <lineage>
        <taxon>Bacteria</taxon>
        <taxon>Pseudomonadati</taxon>
        <taxon>Bacteroidota</taxon>
        <taxon>Bacteroidia</taxon>
        <taxon>Bacteroidales</taxon>
        <taxon>Dysgonomonadaceae</taxon>
        <taxon>Dysgonomonas</taxon>
    </lineage>
</organism>
<evidence type="ECO:0000256" key="1">
    <source>
        <dbReference type="SAM" id="Phobius"/>
    </source>
</evidence>
<dbReference type="InterPro" id="IPR002656">
    <property type="entry name" value="Acyl_transf_3_dom"/>
</dbReference>
<evidence type="ECO:0000259" key="2">
    <source>
        <dbReference type="Pfam" id="PF01757"/>
    </source>
</evidence>
<dbReference type="AlphaFoldDB" id="A0A4Y8L0M1"/>
<feature type="transmembrane region" description="Helical" evidence="1">
    <location>
        <begin position="327"/>
        <end position="351"/>
    </location>
</feature>
<feature type="transmembrane region" description="Helical" evidence="1">
    <location>
        <begin position="212"/>
        <end position="233"/>
    </location>
</feature>
<dbReference type="GO" id="GO:0000271">
    <property type="term" value="P:polysaccharide biosynthetic process"/>
    <property type="evidence" value="ECO:0007669"/>
    <property type="project" value="TreeGrafter"/>
</dbReference>
<name>A0A4Y8L0M1_9BACT</name>
<dbReference type="InterPro" id="IPR050879">
    <property type="entry name" value="Acyltransferase_3"/>
</dbReference>
<keyword evidence="3" id="KW-0012">Acyltransferase</keyword>
<evidence type="ECO:0000313" key="3">
    <source>
        <dbReference type="EMBL" id="TFD96113.1"/>
    </source>
</evidence>
<keyword evidence="1" id="KW-0472">Membrane</keyword>
<dbReference type="PANTHER" id="PTHR23028:SF53">
    <property type="entry name" value="ACYL_TRANSF_3 DOMAIN-CONTAINING PROTEIN"/>
    <property type="match status" value="1"/>
</dbReference>
<feature type="transmembrane region" description="Helical" evidence="1">
    <location>
        <begin position="302"/>
        <end position="321"/>
    </location>
</feature>
<evidence type="ECO:0000313" key="4">
    <source>
        <dbReference type="Proteomes" id="UP000297861"/>
    </source>
</evidence>